<keyword evidence="9" id="KW-1185">Reference proteome</keyword>
<dbReference type="GO" id="GO:0008652">
    <property type="term" value="P:amino acid biosynthetic process"/>
    <property type="evidence" value="ECO:0007669"/>
    <property type="project" value="UniProtKB-KW"/>
</dbReference>
<keyword evidence="3 5" id="KW-0560">Oxidoreductase</keyword>
<protein>
    <submittedName>
        <fullName evidence="8">Phosphoglycerate dehydrogenase-like enzyme</fullName>
    </submittedName>
</protein>
<dbReference type="Proteomes" id="UP000553963">
    <property type="component" value="Unassembled WGS sequence"/>
</dbReference>
<dbReference type="InterPro" id="IPR006140">
    <property type="entry name" value="D-isomer_DH_NAD-bd"/>
</dbReference>
<dbReference type="Pfam" id="PF00389">
    <property type="entry name" value="2-Hacid_dh"/>
    <property type="match status" value="1"/>
</dbReference>
<dbReference type="GO" id="GO:0051287">
    <property type="term" value="F:NAD binding"/>
    <property type="evidence" value="ECO:0007669"/>
    <property type="project" value="InterPro"/>
</dbReference>
<feature type="domain" description="D-isomer specific 2-hydroxyacid dehydrogenase catalytic" evidence="6">
    <location>
        <begin position="25"/>
        <end position="307"/>
    </location>
</feature>
<comment type="caution">
    <text evidence="8">The sequence shown here is derived from an EMBL/GenBank/DDBJ whole genome shotgun (WGS) entry which is preliminary data.</text>
</comment>
<evidence type="ECO:0000259" key="7">
    <source>
        <dbReference type="Pfam" id="PF02826"/>
    </source>
</evidence>
<dbReference type="PROSITE" id="PS00065">
    <property type="entry name" value="D_2_HYDROXYACID_DH_1"/>
    <property type="match status" value="1"/>
</dbReference>
<evidence type="ECO:0000256" key="1">
    <source>
        <dbReference type="ARBA" id="ARBA00005854"/>
    </source>
</evidence>
<dbReference type="InterPro" id="IPR050857">
    <property type="entry name" value="D-2-hydroxyacid_DH"/>
</dbReference>
<dbReference type="RefSeq" id="WP_183399444.1">
    <property type="nucleotide sequence ID" value="NZ_JACIDS010000003.1"/>
</dbReference>
<keyword evidence="2" id="KW-0028">Amino-acid biosynthesis</keyword>
<sequence length="311" mass="32807">MRRILITPRSLSQGGHPALRSLETAGFELVMPAPGAIPDEATLIAALPGCVGWLAGVEPVSERVIDAADRLRVISRNGTGVDNLPLDVLEARGIELRRAVGTNARGVAELALTLTLAGLRQIVWTHEGMRRGAWPRRLGREIADARVGVIGLGAIGATFAQLCLDLGARVVGYDPFANADRIVHPNFSRTGLDEAIGGVDAISLHAPLPEDGRPLLTAERIAGLTRGCVVVNTARAGLVDADAMLAALERGQVGTYATDVFEAEPPEAEPLFAHPRVVLTSHIGGFTDASVERSTVRAVENLLEALAVHAH</sequence>
<comment type="similarity">
    <text evidence="1 5">Belongs to the D-isomer specific 2-hydroxyacid dehydrogenase family.</text>
</comment>
<dbReference type="InterPro" id="IPR036291">
    <property type="entry name" value="NAD(P)-bd_dom_sf"/>
</dbReference>
<dbReference type="PANTHER" id="PTHR42789:SF1">
    <property type="entry name" value="D-ISOMER SPECIFIC 2-HYDROXYACID DEHYDROGENASE FAMILY PROTEIN (AFU_ORTHOLOGUE AFUA_6G10090)"/>
    <property type="match status" value="1"/>
</dbReference>
<accession>A0A840AU28</accession>
<evidence type="ECO:0000256" key="2">
    <source>
        <dbReference type="ARBA" id="ARBA00022605"/>
    </source>
</evidence>
<name>A0A840AU28_9HYPH</name>
<dbReference type="AlphaFoldDB" id="A0A840AU28"/>
<dbReference type="GO" id="GO:0016616">
    <property type="term" value="F:oxidoreductase activity, acting on the CH-OH group of donors, NAD or NADP as acceptor"/>
    <property type="evidence" value="ECO:0007669"/>
    <property type="project" value="InterPro"/>
</dbReference>
<evidence type="ECO:0000259" key="6">
    <source>
        <dbReference type="Pfam" id="PF00389"/>
    </source>
</evidence>
<organism evidence="8 9">
    <name type="scientific">Kaistia hirudinis</name>
    <dbReference type="NCBI Taxonomy" id="1293440"/>
    <lineage>
        <taxon>Bacteria</taxon>
        <taxon>Pseudomonadati</taxon>
        <taxon>Pseudomonadota</taxon>
        <taxon>Alphaproteobacteria</taxon>
        <taxon>Hyphomicrobiales</taxon>
        <taxon>Kaistiaceae</taxon>
        <taxon>Kaistia</taxon>
    </lineage>
</organism>
<proteinExistence type="inferred from homology"/>
<dbReference type="InterPro" id="IPR006139">
    <property type="entry name" value="D-isomer_2_OHA_DH_cat_dom"/>
</dbReference>
<evidence type="ECO:0000313" key="8">
    <source>
        <dbReference type="EMBL" id="MBB3931836.1"/>
    </source>
</evidence>
<gene>
    <name evidence="8" type="ORF">GGR25_002886</name>
</gene>
<dbReference type="PANTHER" id="PTHR42789">
    <property type="entry name" value="D-ISOMER SPECIFIC 2-HYDROXYACID DEHYDROGENASE FAMILY PROTEIN (AFU_ORTHOLOGUE AFUA_6G10090)"/>
    <property type="match status" value="1"/>
</dbReference>
<dbReference type="EMBL" id="JACIDS010000003">
    <property type="protein sequence ID" value="MBB3931836.1"/>
    <property type="molecule type" value="Genomic_DNA"/>
</dbReference>
<evidence type="ECO:0000313" key="9">
    <source>
        <dbReference type="Proteomes" id="UP000553963"/>
    </source>
</evidence>
<keyword evidence="4" id="KW-0520">NAD</keyword>
<dbReference type="SUPFAM" id="SSF51735">
    <property type="entry name" value="NAD(P)-binding Rossmann-fold domains"/>
    <property type="match status" value="1"/>
</dbReference>
<dbReference type="InterPro" id="IPR029752">
    <property type="entry name" value="D-isomer_DH_CS1"/>
</dbReference>
<dbReference type="Gene3D" id="3.40.50.720">
    <property type="entry name" value="NAD(P)-binding Rossmann-like Domain"/>
    <property type="match status" value="2"/>
</dbReference>
<evidence type="ECO:0000256" key="3">
    <source>
        <dbReference type="ARBA" id="ARBA00023002"/>
    </source>
</evidence>
<dbReference type="Pfam" id="PF02826">
    <property type="entry name" value="2-Hacid_dh_C"/>
    <property type="match status" value="1"/>
</dbReference>
<feature type="domain" description="D-isomer specific 2-hydroxyacid dehydrogenase NAD-binding" evidence="7">
    <location>
        <begin position="113"/>
        <end position="284"/>
    </location>
</feature>
<reference evidence="8 9" key="1">
    <citation type="submission" date="2020-08" db="EMBL/GenBank/DDBJ databases">
        <title>Genomic Encyclopedia of Type Strains, Phase IV (KMG-IV): sequencing the most valuable type-strain genomes for metagenomic binning, comparative biology and taxonomic classification.</title>
        <authorList>
            <person name="Goeker M."/>
        </authorList>
    </citation>
    <scope>NUCLEOTIDE SEQUENCE [LARGE SCALE GENOMIC DNA]</scope>
    <source>
        <strain evidence="8 9">DSM 25966</strain>
    </source>
</reference>
<dbReference type="SUPFAM" id="SSF52283">
    <property type="entry name" value="Formate/glycerate dehydrogenase catalytic domain-like"/>
    <property type="match status" value="1"/>
</dbReference>
<evidence type="ECO:0000256" key="4">
    <source>
        <dbReference type="ARBA" id="ARBA00023027"/>
    </source>
</evidence>
<evidence type="ECO:0000256" key="5">
    <source>
        <dbReference type="RuleBase" id="RU003719"/>
    </source>
</evidence>